<dbReference type="RefSeq" id="WP_076877336.1">
    <property type="nucleotide sequence ID" value="NZ_MLCN01000008.1"/>
</dbReference>
<dbReference type="OrthoDB" id="7062532at2"/>
<dbReference type="EMBL" id="MLCN01000008">
    <property type="protein sequence ID" value="ONG41580.1"/>
    <property type="molecule type" value="Genomic_DNA"/>
</dbReference>
<comment type="caution">
    <text evidence="1">The sequence shown here is derived from an EMBL/GenBank/DDBJ whole genome shotgun (WGS) entry which is preliminary data.</text>
</comment>
<keyword evidence="2" id="KW-1185">Reference proteome</keyword>
<dbReference type="STRING" id="1907941.BKE30_03890"/>
<evidence type="ECO:0008006" key="3">
    <source>
        <dbReference type="Google" id="ProtNLM"/>
    </source>
</evidence>
<evidence type="ECO:0000313" key="1">
    <source>
        <dbReference type="EMBL" id="ONG41580.1"/>
    </source>
</evidence>
<dbReference type="PROSITE" id="PS51257">
    <property type="entry name" value="PROKAR_LIPOPROTEIN"/>
    <property type="match status" value="1"/>
</dbReference>
<name>A0A1S8CYP1_9GAMM</name>
<protein>
    <recommendedName>
        <fullName evidence="3">Lipoprotein</fullName>
    </recommendedName>
</protein>
<evidence type="ECO:0000313" key="2">
    <source>
        <dbReference type="Proteomes" id="UP000192132"/>
    </source>
</evidence>
<reference evidence="1 2" key="1">
    <citation type="submission" date="2016-10" db="EMBL/GenBank/DDBJ databases">
        <title>Draft Genome sequence of Alkanindiges sp. strain H1.</title>
        <authorList>
            <person name="Subhash Y."/>
            <person name="Lee S."/>
        </authorList>
    </citation>
    <scope>NUCLEOTIDE SEQUENCE [LARGE SCALE GENOMIC DNA]</scope>
    <source>
        <strain evidence="1 2">H1</strain>
    </source>
</reference>
<organism evidence="1 2">
    <name type="scientific">Alkanindiges hydrocarboniclasticus</name>
    <dbReference type="NCBI Taxonomy" id="1907941"/>
    <lineage>
        <taxon>Bacteria</taxon>
        <taxon>Pseudomonadati</taxon>
        <taxon>Pseudomonadota</taxon>
        <taxon>Gammaproteobacteria</taxon>
        <taxon>Moraxellales</taxon>
        <taxon>Moraxellaceae</taxon>
        <taxon>Alkanindiges</taxon>
    </lineage>
</organism>
<dbReference type="AlphaFoldDB" id="A0A1S8CYP1"/>
<gene>
    <name evidence="1" type="ORF">BKE30_03890</name>
</gene>
<accession>A0A1S8CYP1</accession>
<sequence>MKINLSLLTALIGVLITGCTSLPPTEKDKSVSIPKTITESPTAVDLGALATSSKKSFQLTLDEQAKIQTQIDNMLNYCQPILTKLEKDSAKGSNRSFWLSVVGLVSGSLISPTLAAGNAAKYAGAIAGFSSLGGATNLASESLKNNGLSGSSAANDRNEIITRIREKLAIVVDGNKEASERLNAITTAKAECTLYKITVPTNGQKS</sequence>
<dbReference type="Proteomes" id="UP000192132">
    <property type="component" value="Unassembled WGS sequence"/>
</dbReference>
<proteinExistence type="predicted"/>